<dbReference type="AlphaFoldDB" id="A0A9D4R5U9"/>
<name>A0A9D4R5U9_DREPO</name>
<gene>
    <name evidence="2" type="ORF">DPMN_098799</name>
</gene>
<protein>
    <submittedName>
        <fullName evidence="2">Uncharacterized protein</fullName>
    </submittedName>
</protein>
<accession>A0A9D4R5U9</accession>
<organism evidence="2 3">
    <name type="scientific">Dreissena polymorpha</name>
    <name type="common">Zebra mussel</name>
    <name type="synonym">Mytilus polymorpha</name>
    <dbReference type="NCBI Taxonomy" id="45954"/>
    <lineage>
        <taxon>Eukaryota</taxon>
        <taxon>Metazoa</taxon>
        <taxon>Spiralia</taxon>
        <taxon>Lophotrochozoa</taxon>
        <taxon>Mollusca</taxon>
        <taxon>Bivalvia</taxon>
        <taxon>Autobranchia</taxon>
        <taxon>Heteroconchia</taxon>
        <taxon>Euheterodonta</taxon>
        <taxon>Imparidentia</taxon>
        <taxon>Neoheterodontei</taxon>
        <taxon>Myida</taxon>
        <taxon>Dreissenoidea</taxon>
        <taxon>Dreissenidae</taxon>
        <taxon>Dreissena</taxon>
    </lineage>
</organism>
<keyword evidence="3" id="KW-1185">Reference proteome</keyword>
<reference evidence="2" key="2">
    <citation type="submission" date="2020-11" db="EMBL/GenBank/DDBJ databases">
        <authorList>
            <person name="McCartney M.A."/>
            <person name="Auch B."/>
            <person name="Kono T."/>
            <person name="Mallez S."/>
            <person name="Becker A."/>
            <person name="Gohl D.M."/>
            <person name="Silverstein K.A.T."/>
            <person name="Koren S."/>
            <person name="Bechman K.B."/>
            <person name="Herman A."/>
            <person name="Abrahante J.E."/>
            <person name="Garbe J."/>
        </authorList>
    </citation>
    <scope>NUCLEOTIDE SEQUENCE</scope>
    <source>
        <strain evidence="2">Duluth1</strain>
        <tissue evidence="2">Whole animal</tissue>
    </source>
</reference>
<proteinExistence type="predicted"/>
<feature type="transmembrane region" description="Helical" evidence="1">
    <location>
        <begin position="36"/>
        <end position="58"/>
    </location>
</feature>
<comment type="caution">
    <text evidence="2">The sequence shown here is derived from an EMBL/GenBank/DDBJ whole genome shotgun (WGS) entry which is preliminary data.</text>
</comment>
<keyword evidence="1" id="KW-0812">Transmembrane</keyword>
<keyword evidence="1" id="KW-0472">Membrane</keyword>
<dbReference type="Proteomes" id="UP000828390">
    <property type="component" value="Unassembled WGS sequence"/>
</dbReference>
<evidence type="ECO:0000313" key="2">
    <source>
        <dbReference type="EMBL" id="KAH3856216.1"/>
    </source>
</evidence>
<reference evidence="2" key="1">
    <citation type="journal article" date="2019" name="bioRxiv">
        <title>The Genome of the Zebra Mussel, Dreissena polymorpha: A Resource for Invasive Species Research.</title>
        <authorList>
            <person name="McCartney M.A."/>
            <person name="Auch B."/>
            <person name="Kono T."/>
            <person name="Mallez S."/>
            <person name="Zhang Y."/>
            <person name="Obille A."/>
            <person name="Becker A."/>
            <person name="Abrahante J.E."/>
            <person name="Garbe J."/>
            <person name="Badalamenti J.P."/>
            <person name="Herman A."/>
            <person name="Mangelson H."/>
            <person name="Liachko I."/>
            <person name="Sullivan S."/>
            <person name="Sone E.D."/>
            <person name="Koren S."/>
            <person name="Silverstein K.A.T."/>
            <person name="Beckman K.B."/>
            <person name="Gohl D.M."/>
        </authorList>
    </citation>
    <scope>NUCLEOTIDE SEQUENCE</scope>
    <source>
        <strain evidence="2">Duluth1</strain>
        <tissue evidence="2">Whole animal</tissue>
    </source>
</reference>
<keyword evidence="1" id="KW-1133">Transmembrane helix</keyword>
<evidence type="ECO:0000256" key="1">
    <source>
        <dbReference type="SAM" id="Phobius"/>
    </source>
</evidence>
<dbReference type="EMBL" id="JAIWYP010000003">
    <property type="protein sequence ID" value="KAH3856216.1"/>
    <property type="molecule type" value="Genomic_DNA"/>
</dbReference>
<evidence type="ECO:0000313" key="3">
    <source>
        <dbReference type="Proteomes" id="UP000828390"/>
    </source>
</evidence>
<sequence>MENTNELYQLGIWYTILCDECLHQLYWDEEFIDVKVFTLIATCLTLLSGVVVMATTVWKQRHIHTACILVSLSLTLASVSFSAWIAGFSTEYQLFEDSFNRSTLVFPYSLFLFSFGTGLNVFIAIYQAVILIRVWLSVTTHRGEVNIPSIDNNAFELPAIREDIPEMNEPMTHI</sequence>
<feature type="transmembrane region" description="Helical" evidence="1">
    <location>
        <begin position="65"/>
        <end position="86"/>
    </location>
</feature>
<feature type="transmembrane region" description="Helical" evidence="1">
    <location>
        <begin position="106"/>
        <end position="132"/>
    </location>
</feature>